<evidence type="ECO:0000313" key="2">
    <source>
        <dbReference type="EMBL" id="EPS57146.1"/>
    </source>
</evidence>
<evidence type="ECO:0000256" key="1">
    <source>
        <dbReference type="SAM" id="MobiDB-lite"/>
    </source>
</evidence>
<dbReference type="Proteomes" id="UP000015453">
    <property type="component" value="Unassembled WGS sequence"/>
</dbReference>
<accession>S8BY89</accession>
<sequence>MVDTEVQDLGQILAGQVESMRHDLGHMEARVNASWGNLTHAIDNRFEEQNCQTQQLLAGQSATIQQKMAWELENTRRVVGELCQQQQLETLAEVARLKGEILQEVQENLVSIAHRQDCAQEMAPTLINNAVENYLRRNLPLQQAAPATSPEVELLKGKVAALEGVARRLAPLENLVQRVEALESVENPVGSSGNWQTLEMKVQGLETEVAKYPPVLLSHQSHVMALRKGVDGLGKRLDQQVECVQRGQLEVESFREWKRGASQKIGEVENGARQFGTQITALDKKVDALWAHEKSERAQTFVAVEGALEQVGLAMRELRGKVQDLESEVHQKPRSVPSPILPQPPQGWSQKNQSCGWNRNPWSKGSCWKVACNLDHPP</sequence>
<protein>
    <submittedName>
        <fullName evidence="2">Uncharacterized protein</fullName>
    </submittedName>
</protein>
<dbReference type="Gene3D" id="1.10.287.1490">
    <property type="match status" value="1"/>
</dbReference>
<evidence type="ECO:0000313" key="3">
    <source>
        <dbReference type="Proteomes" id="UP000015453"/>
    </source>
</evidence>
<gene>
    <name evidence="2" type="ORF">M569_17675</name>
</gene>
<proteinExistence type="predicted"/>
<dbReference type="EMBL" id="AUSU01010585">
    <property type="protein sequence ID" value="EPS57146.1"/>
    <property type="molecule type" value="Genomic_DNA"/>
</dbReference>
<dbReference type="AlphaFoldDB" id="S8BY89"/>
<reference evidence="2 3" key="1">
    <citation type="journal article" date="2013" name="BMC Genomics">
        <title>The miniature genome of a carnivorous plant Genlisea aurea contains a low number of genes and short non-coding sequences.</title>
        <authorList>
            <person name="Leushkin E.V."/>
            <person name="Sutormin R.A."/>
            <person name="Nabieva E.R."/>
            <person name="Penin A.A."/>
            <person name="Kondrashov A.S."/>
            <person name="Logacheva M.D."/>
        </authorList>
    </citation>
    <scope>NUCLEOTIDE SEQUENCE [LARGE SCALE GENOMIC DNA]</scope>
</reference>
<feature type="region of interest" description="Disordered" evidence="1">
    <location>
        <begin position="326"/>
        <end position="354"/>
    </location>
</feature>
<keyword evidence="3" id="KW-1185">Reference proteome</keyword>
<comment type="caution">
    <text evidence="2">The sequence shown here is derived from an EMBL/GenBank/DDBJ whole genome shotgun (WGS) entry which is preliminary data.</text>
</comment>
<name>S8BY89_9LAMI</name>
<organism evidence="2 3">
    <name type="scientific">Genlisea aurea</name>
    <dbReference type="NCBI Taxonomy" id="192259"/>
    <lineage>
        <taxon>Eukaryota</taxon>
        <taxon>Viridiplantae</taxon>
        <taxon>Streptophyta</taxon>
        <taxon>Embryophyta</taxon>
        <taxon>Tracheophyta</taxon>
        <taxon>Spermatophyta</taxon>
        <taxon>Magnoliopsida</taxon>
        <taxon>eudicotyledons</taxon>
        <taxon>Gunneridae</taxon>
        <taxon>Pentapetalae</taxon>
        <taxon>asterids</taxon>
        <taxon>lamiids</taxon>
        <taxon>Lamiales</taxon>
        <taxon>Lentibulariaceae</taxon>
        <taxon>Genlisea</taxon>
    </lineage>
</organism>